<keyword evidence="2" id="KW-1185">Reference proteome</keyword>
<evidence type="ECO:0000313" key="2">
    <source>
        <dbReference type="Proteomes" id="UP000703269"/>
    </source>
</evidence>
<accession>A0A9P3LLY4</accession>
<organism evidence="1 2">
    <name type="scientific">Phanerochaete sordida</name>
    <dbReference type="NCBI Taxonomy" id="48140"/>
    <lineage>
        <taxon>Eukaryota</taxon>
        <taxon>Fungi</taxon>
        <taxon>Dikarya</taxon>
        <taxon>Basidiomycota</taxon>
        <taxon>Agaricomycotina</taxon>
        <taxon>Agaricomycetes</taxon>
        <taxon>Polyporales</taxon>
        <taxon>Phanerochaetaceae</taxon>
        <taxon>Phanerochaete</taxon>
    </lineage>
</organism>
<evidence type="ECO:0000313" key="1">
    <source>
        <dbReference type="EMBL" id="GJE99174.1"/>
    </source>
</evidence>
<dbReference type="AlphaFoldDB" id="A0A9P3LLY4"/>
<dbReference type="EMBL" id="BPQB01000103">
    <property type="protein sequence ID" value="GJE99174.1"/>
    <property type="molecule type" value="Genomic_DNA"/>
</dbReference>
<dbReference type="Proteomes" id="UP000703269">
    <property type="component" value="Unassembled WGS sequence"/>
</dbReference>
<gene>
    <name evidence="1" type="ORF">PsYK624_154220</name>
</gene>
<protein>
    <submittedName>
        <fullName evidence="1">Uncharacterized protein</fullName>
    </submittedName>
</protein>
<name>A0A9P3LLY4_9APHY</name>
<comment type="caution">
    <text evidence="1">The sequence shown here is derived from an EMBL/GenBank/DDBJ whole genome shotgun (WGS) entry which is preliminary data.</text>
</comment>
<proteinExistence type="predicted"/>
<reference evidence="1 2" key="1">
    <citation type="submission" date="2021-08" db="EMBL/GenBank/DDBJ databases">
        <title>Draft Genome Sequence of Phanerochaete sordida strain YK-624.</title>
        <authorList>
            <person name="Mori T."/>
            <person name="Dohra H."/>
            <person name="Suzuki T."/>
            <person name="Kawagishi H."/>
            <person name="Hirai H."/>
        </authorList>
    </citation>
    <scope>NUCLEOTIDE SEQUENCE [LARGE SCALE GENOMIC DNA]</scope>
    <source>
        <strain evidence="1 2">YK-624</strain>
    </source>
</reference>
<sequence length="137" mass="14954">MAWNIGLTHALRLLTEPVSSFASPARSTGATCCNASRARARCGSVKTMIHAGGFGAYSSFRAGWDCSSSFSSCVLFPRLPATVDERFRHTTSSAIRATVPISLFPTHLPQISLRKPIPFAGRTTMQRTRYTRVCRVS</sequence>